<dbReference type="RefSeq" id="WP_310349517.1">
    <property type="nucleotide sequence ID" value="NZ_JAVDXQ010000009.1"/>
</dbReference>
<dbReference type="Gene3D" id="3.30.70.1230">
    <property type="entry name" value="Nucleotide cyclase"/>
    <property type="match status" value="1"/>
</dbReference>
<dbReference type="Proteomes" id="UP001180536">
    <property type="component" value="Unassembled WGS sequence"/>
</dbReference>
<dbReference type="InterPro" id="IPR027417">
    <property type="entry name" value="P-loop_NTPase"/>
</dbReference>
<dbReference type="PANTHER" id="PTHR16305:SF28">
    <property type="entry name" value="GUANYLATE CYCLASE DOMAIN-CONTAINING PROTEIN"/>
    <property type="match status" value="1"/>
</dbReference>
<dbReference type="Pfam" id="PF00211">
    <property type="entry name" value="Guanylate_cyc"/>
    <property type="match status" value="1"/>
</dbReference>
<dbReference type="InterPro" id="IPR001054">
    <property type="entry name" value="A/G_cyclase"/>
</dbReference>
<evidence type="ECO:0000313" key="5">
    <source>
        <dbReference type="EMBL" id="MDR7299653.1"/>
    </source>
</evidence>
<dbReference type="PANTHER" id="PTHR16305">
    <property type="entry name" value="TESTICULAR SOLUBLE ADENYLYL CYCLASE"/>
    <property type="match status" value="1"/>
</dbReference>
<dbReference type="PROSITE" id="PS50125">
    <property type="entry name" value="GUANYLATE_CYCLASE_2"/>
    <property type="match status" value="1"/>
</dbReference>
<sequence length="1005" mass="107870">MTESHAPFTAPLANAPAPSPATQGQRRLLTLLFVDLSGSTSMAEWMEAEHYATMLAGLRALYERIVPHHGGVIARIQGDGMLAVFGHPEVREDDGRRATEAALELHAAVRSLMPPGPKPAGFQGLTLHSGIHAGIVLVNDGDQMRGRFELLGNAPNIAARLSEAAKANEIIASEESLGLQSQFFETGPRFLLQLRGRATPLAAYRVLGRAAVGRRFDASVRRGLAPFVGRDAELATLDAALAAALAGRTLWLGIRAGAGVGKTRLTEEFLRHAHAQADQALRIHRGYCESYLSAEPLQPFLQMLRHMDSPAPGEDMPPELFAAQHSAPGQRADALLALLLALARRTPQLVFIDDLQWADDASLRLLHRLRAGAAAQGLPLLLLTASRPQPALPGANDGDAEIIELPPLTELEAARAVQQLLPQSDPFIAAEVQRHAGGNPLFIEELCHAAADTGERLVEGQSSSAWLAALVESRVGRLPPEQAQLVRLSAVIGNVIPVWLLQALTGCGEQHPAVQALAAQDFIFPDQTPGHLRFKHGITRDVIYEATGLHERQALHRHISAQLSARGGAAGQLHEQLAYHDAAANDWPAAAHHAEAAGDQALVASALDRAKKQFRAALAALEFLQTPEEDDGQARERRRRWVGIAQRLGMACVFDASQDDLRVLKHAAALAQADGEPGLIARTEYWLSYVGYALGETRDSLAHANAAVAVAQRCGDDALLAQLPGTVGQLQAAAANYAEALPMLDLAIARQRQRASKSPANQIGLSYSLCCRAYVLGDQGLFEQAHEVFAEALAPFDGSGHAVEASIQGWRAAVFLWQGRWAEARGSAATAHRVGAQVRSMFTCAMGHAAGAYGAWMQDADATARQRILAATAWLAPRGGGLYSSFNHGWLADILSTQGDAGAARHHVAMALKRGRQHDWIGGAMAYRAAARLAARMGDVPRAKRYLGLARGAGEQRNSDHEAAVTALLEAELKLDDSWQAALERARSAFERMGMTGFLERARRL</sequence>
<feature type="domain" description="Guanylate cyclase" evidence="4">
    <location>
        <begin position="30"/>
        <end position="162"/>
    </location>
</feature>
<evidence type="ECO:0000259" key="4">
    <source>
        <dbReference type="PROSITE" id="PS50125"/>
    </source>
</evidence>
<evidence type="ECO:0000256" key="3">
    <source>
        <dbReference type="SAM" id="MobiDB-lite"/>
    </source>
</evidence>
<comment type="caution">
    <text evidence="5">The sequence shown here is derived from an EMBL/GenBank/DDBJ whole genome shotgun (WGS) entry which is preliminary data.</text>
</comment>
<dbReference type="EMBL" id="JAVDXQ010000009">
    <property type="protein sequence ID" value="MDR7299653.1"/>
    <property type="molecule type" value="Genomic_DNA"/>
</dbReference>
<dbReference type="SMART" id="SM00044">
    <property type="entry name" value="CYCc"/>
    <property type="match status" value="1"/>
</dbReference>
<evidence type="ECO:0000256" key="2">
    <source>
        <dbReference type="ARBA" id="ARBA00022840"/>
    </source>
</evidence>
<organism evidence="5 6">
    <name type="scientific">Pelomonas aquatica</name>
    <dbReference type="NCBI Taxonomy" id="431058"/>
    <lineage>
        <taxon>Bacteria</taxon>
        <taxon>Pseudomonadati</taxon>
        <taxon>Pseudomonadota</taxon>
        <taxon>Betaproteobacteria</taxon>
        <taxon>Burkholderiales</taxon>
        <taxon>Sphaerotilaceae</taxon>
        <taxon>Roseateles</taxon>
    </lineage>
</organism>
<feature type="region of interest" description="Disordered" evidence="3">
    <location>
        <begin position="1"/>
        <end position="21"/>
    </location>
</feature>
<protein>
    <submittedName>
        <fullName evidence="5">Class 3 adenylate cyclase</fullName>
    </submittedName>
</protein>
<accession>A0ABU1ZGF5</accession>
<dbReference type="CDD" id="cd07302">
    <property type="entry name" value="CHD"/>
    <property type="match status" value="1"/>
</dbReference>
<dbReference type="Gene3D" id="1.25.40.10">
    <property type="entry name" value="Tetratricopeptide repeat domain"/>
    <property type="match status" value="1"/>
</dbReference>
<evidence type="ECO:0000256" key="1">
    <source>
        <dbReference type="ARBA" id="ARBA00022741"/>
    </source>
</evidence>
<dbReference type="InterPro" id="IPR011990">
    <property type="entry name" value="TPR-like_helical_dom_sf"/>
</dbReference>
<dbReference type="Gene3D" id="3.40.50.300">
    <property type="entry name" value="P-loop containing nucleotide triphosphate hydrolases"/>
    <property type="match status" value="1"/>
</dbReference>
<reference evidence="5 6" key="1">
    <citation type="submission" date="2023-07" db="EMBL/GenBank/DDBJ databases">
        <title>Sorghum-associated microbial communities from plants grown in Nebraska, USA.</title>
        <authorList>
            <person name="Schachtman D."/>
        </authorList>
    </citation>
    <scope>NUCLEOTIDE SEQUENCE [LARGE SCALE GENOMIC DNA]</scope>
    <source>
        <strain evidence="5 6">BE310</strain>
    </source>
</reference>
<keyword evidence="2" id="KW-0067">ATP-binding</keyword>
<dbReference type="SUPFAM" id="SSF48452">
    <property type="entry name" value="TPR-like"/>
    <property type="match status" value="1"/>
</dbReference>
<name>A0ABU1ZGF5_9BURK</name>
<gene>
    <name evidence="5" type="ORF">J2X16_005023</name>
</gene>
<proteinExistence type="predicted"/>
<dbReference type="InterPro" id="IPR029787">
    <property type="entry name" value="Nucleotide_cyclase"/>
</dbReference>
<keyword evidence="1" id="KW-0547">Nucleotide-binding</keyword>
<dbReference type="SUPFAM" id="SSF55073">
    <property type="entry name" value="Nucleotide cyclase"/>
    <property type="match status" value="1"/>
</dbReference>
<evidence type="ECO:0000313" key="6">
    <source>
        <dbReference type="Proteomes" id="UP001180536"/>
    </source>
</evidence>
<dbReference type="Pfam" id="PF13191">
    <property type="entry name" value="AAA_16"/>
    <property type="match status" value="1"/>
</dbReference>
<keyword evidence="6" id="KW-1185">Reference proteome</keyword>
<dbReference type="InterPro" id="IPR041664">
    <property type="entry name" value="AAA_16"/>
</dbReference>
<dbReference type="SUPFAM" id="SSF52540">
    <property type="entry name" value="P-loop containing nucleoside triphosphate hydrolases"/>
    <property type="match status" value="1"/>
</dbReference>